<dbReference type="Proteomes" id="UP000636110">
    <property type="component" value="Unassembled WGS sequence"/>
</dbReference>
<proteinExistence type="predicted"/>
<comment type="caution">
    <text evidence="1">The sequence shown here is derived from an EMBL/GenBank/DDBJ whole genome shotgun (WGS) entry which is preliminary data.</text>
</comment>
<dbReference type="EMBL" id="WNXC01000009">
    <property type="protein sequence ID" value="MBB2151369.1"/>
    <property type="molecule type" value="Genomic_DNA"/>
</dbReference>
<gene>
    <name evidence="1" type="ORF">GM920_20885</name>
</gene>
<accession>A0ABR6F1H1</accession>
<dbReference type="RefSeq" id="WP_182961140.1">
    <property type="nucleotide sequence ID" value="NZ_WNXC01000009.1"/>
</dbReference>
<reference evidence="1 2" key="1">
    <citation type="submission" date="2019-11" db="EMBL/GenBank/DDBJ databases">
        <title>Description of Pedobacter sp. LMG 31462T.</title>
        <authorList>
            <person name="Carlier A."/>
            <person name="Qi S."/>
            <person name="Vandamme P."/>
        </authorList>
    </citation>
    <scope>NUCLEOTIDE SEQUENCE [LARGE SCALE GENOMIC DNA]</scope>
    <source>
        <strain evidence="1 2">LMG 31462</strain>
    </source>
</reference>
<dbReference type="Pfam" id="PF19781">
    <property type="entry name" value="DUF6266"/>
    <property type="match status" value="1"/>
</dbReference>
<sequence>MAIASNGPQGHLNGKVGNLVFYMLNGQPVVRLIGRKGKPSRLQLANYQEMAVTTKLLSRMAGFIKLGYGLQARGTVHNAHNLATSYHKKQALKGEYPNISIDYSKVKLSQGQLPETADLKINKLAAGLEITWDPKDGTDLKYNDSVMVMICCPETGKDQEYLNIARREEGKCFIPMHEQLLNQQLEPYISFISADGEKVSDSVYLGNLNGAGKNAAEKQQELKYQQVKTRFDQVEGSYSRQMIANYGERPKNKAFKSLEKEYQALKKQLEHLPGKPG</sequence>
<evidence type="ECO:0000313" key="1">
    <source>
        <dbReference type="EMBL" id="MBB2151369.1"/>
    </source>
</evidence>
<dbReference type="InterPro" id="IPR046233">
    <property type="entry name" value="DUF6266"/>
</dbReference>
<evidence type="ECO:0000313" key="2">
    <source>
        <dbReference type="Proteomes" id="UP000636110"/>
    </source>
</evidence>
<keyword evidence="2" id="KW-1185">Reference proteome</keyword>
<name>A0ABR6F1H1_9SPHI</name>
<organism evidence="1 2">
    <name type="scientific">Pedobacter gandavensis</name>
    <dbReference type="NCBI Taxonomy" id="2679963"/>
    <lineage>
        <taxon>Bacteria</taxon>
        <taxon>Pseudomonadati</taxon>
        <taxon>Bacteroidota</taxon>
        <taxon>Sphingobacteriia</taxon>
        <taxon>Sphingobacteriales</taxon>
        <taxon>Sphingobacteriaceae</taxon>
        <taxon>Pedobacter</taxon>
    </lineage>
</organism>
<protein>
    <submittedName>
        <fullName evidence="1">Uncharacterized protein</fullName>
    </submittedName>
</protein>